<gene>
    <name evidence="3" type="ORF">MHY01S_05500</name>
</gene>
<dbReference type="InterPro" id="IPR007159">
    <property type="entry name" value="SpoVT-AbrB_dom"/>
</dbReference>
<dbReference type="RefSeq" id="WP_027893358.1">
    <property type="nucleotide sequence ID" value="NZ_BJXL01000010.1"/>
</dbReference>
<dbReference type="Gene3D" id="2.10.260.10">
    <property type="match status" value="1"/>
</dbReference>
<evidence type="ECO:0000256" key="1">
    <source>
        <dbReference type="PROSITE-ProRule" id="PRU01076"/>
    </source>
</evidence>
<reference evidence="3 4" key="1">
    <citation type="submission" date="2019-07" db="EMBL/GenBank/DDBJ databases">
        <title>Whole genome shotgun sequence of Meiothermus hypogaeus NBRC 106114.</title>
        <authorList>
            <person name="Hosoyama A."/>
            <person name="Uohara A."/>
            <person name="Ohji S."/>
            <person name="Ichikawa N."/>
        </authorList>
    </citation>
    <scope>NUCLEOTIDE SEQUENCE [LARGE SCALE GENOMIC DNA]</scope>
    <source>
        <strain evidence="3 4">NBRC 106114</strain>
    </source>
</reference>
<organism evidence="3 4">
    <name type="scientific">Meiothermus hypogaeus NBRC 106114</name>
    <dbReference type="NCBI Taxonomy" id="1227553"/>
    <lineage>
        <taxon>Bacteria</taxon>
        <taxon>Thermotogati</taxon>
        <taxon>Deinococcota</taxon>
        <taxon>Deinococci</taxon>
        <taxon>Thermales</taxon>
        <taxon>Thermaceae</taxon>
        <taxon>Meiothermus</taxon>
    </lineage>
</organism>
<dbReference type="Proteomes" id="UP000321197">
    <property type="component" value="Unassembled WGS sequence"/>
</dbReference>
<protein>
    <recommendedName>
        <fullName evidence="2">SpoVT-AbrB domain-containing protein</fullName>
    </recommendedName>
</protein>
<dbReference type="PROSITE" id="PS51740">
    <property type="entry name" value="SPOVT_ABRB"/>
    <property type="match status" value="1"/>
</dbReference>
<dbReference type="OrthoDB" id="33226at2"/>
<name>A0A511QYD0_9DEIN</name>
<accession>A0A511QYD0</accession>
<dbReference type="SMART" id="SM00966">
    <property type="entry name" value="SpoVT_AbrB"/>
    <property type="match status" value="1"/>
</dbReference>
<dbReference type="SUPFAM" id="SSF89447">
    <property type="entry name" value="AbrB/MazE/MraZ-like"/>
    <property type="match status" value="1"/>
</dbReference>
<sequence length="85" mass="9548">MATVLRKEVELGTGGRLVIPREMREALELSPGDRLVLTLREGRLELVTRSARVRELQGVLARPDGRDLTAELLAERREEAEGKGW</sequence>
<proteinExistence type="predicted"/>
<evidence type="ECO:0000259" key="2">
    <source>
        <dbReference type="PROSITE" id="PS51740"/>
    </source>
</evidence>
<evidence type="ECO:0000313" key="4">
    <source>
        <dbReference type="Proteomes" id="UP000321197"/>
    </source>
</evidence>
<dbReference type="AlphaFoldDB" id="A0A511QYD0"/>
<dbReference type="GO" id="GO:0003677">
    <property type="term" value="F:DNA binding"/>
    <property type="evidence" value="ECO:0007669"/>
    <property type="project" value="UniProtKB-UniRule"/>
</dbReference>
<comment type="caution">
    <text evidence="3">The sequence shown here is derived from an EMBL/GenBank/DDBJ whole genome shotgun (WGS) entry which is preliminary data.</text>
</comment>
<dbReference type="NCBIfam" id="TIGR01439">
    <property type="entry name" value="lp_hng_hel_AbrB"/>
    <property type="match status" value="1"/>
</dbReference>
<dbReference type="Pfam" id="PF04014">
    <property type="entry name" value="MazE_antitoxin"/>
    <property type="match status" value="1"/>
</dbReference>
<dbReference type="InterPro" id="IPR037914">
    <property type="entry name" value="SpoVT-AbrB_sf"/>
</dbReference>
<evidence type="ECO:0000313" key="3">
    <source>
        <dbReference type="EMBL" id="GEM82384.1"/>
    </source>
</evidence>
<feature type="domain" description="SpoVT-AbrB" evidence="2">
    <location>
        <begin position="6"/>
        <end position="51"/>
    </location>
</feature>
<dbReference type="EMBL" id="BJXL01000010">
    <property type="protein sequence ID" value="GEM82384.1"/>
    <property type="molecule type" value="Genomic_DNA"/>
</dbReference>
<keyword evidence="1" id="KW-0238">DNA-binding</keyword>